<dbReference type="RefSeq" id="WP_011566410.1">
    <property type="nucleotide sequence ID" value="NC_008209.1"/>
</dbReference>
<dbReference type="Proteomes" id="UP000007029">
    <property type="component" value="Chromosome"/>
</dbReference>
<dbReference type="HOGENOM" id="CLU_117986_0_1_5"/>
<protein>
    <submittedName>
        <fullName evidence="2">Lipoprotein, putative</fullName>
    </submittedName>
</protein>
<dbReference type="EMBL" id="CP000362">
    <property type="protein sequence ID" value="ABG29788.1"/>
    <property type="molecule type" value="Genomic_DNA"/>
</dbReference>
<dbReference type="AlphaFoldDB" id="Q16E05"/>
<evidence type="ECO:0000313" key="3">
    <source>
        <dbReference type="Proteomes" id="UP000007029"/>
    </source>
</evidence>
<name>Q16E05_ROSDO</name>
<evidence type="ECO:0000256" key="1">
    <source>
        <dbReference type="SAM" id="SignalP"/>
    </source>
</evidence>
<keyword evidence="1" id="KW-0732">Signal</keyword>
<gene>
    <name evidence="2" type="ordered locus">RD1_0050</name>
</gene>
<dbReference type="InterPro" id="IPR007485">
    <property type="entry name" value="LPS_assembly_LptE"/>
</dbReference>
<feature type="signal peptide" evidence="1">
    <location>
        <begin position="1"/>
        <end position="17"/>
    </location>
</feature>
<dbReference type="PROSITE" id="PS51257">
    <property type="entry name" value="PROKAR_LIPOPROTEIN"/>
    <property type="match status" value="1"/>
</dbReference>
<dbReference type="GO" id="GO:0019867">
    <property type="term" value="C:outer membrane"/>
    <property type="evidence" value="ECO:0007669"/>
    <property type="project" value="InterPro"/>
</dbReference>
<dbReference type="Pfam" id="PF04390">
    <property type="entry name" value="LptE"/>
    <property type="match status" value="1"/>
</dbReference>
<reference evidence="2 3" key="1">
    <citation type="journal article" date="2007" name="J. Bacteriol.">
        <title>The complete genome sequence of Roseobacter denitrificans reveals a mixotrophic rather than photosynthetic metabolism.</title>
        <authorList>
            <person name="Swingley W.D."/>
            <person name="Sadekar S."/>
            <person name="Mastrian S.D."/>
            <person name="Matthies H.J."/>
            <person name="Hao J."/>
            <person name="Ramos H."/>
            <person name="Acharya C.R."/>
            <person name="Conrad A.L."/>
            <person name="Taylor H.L."/>
            <person name="Dejesa L.C."/>
            <person name="Shah M.K."/>
            <person name="O'huallachain M.E."/>
            <person name="Lince M.T."/>
            <person name="Blankenship R.E."/>
            <person name="Beatty J.T."/>
            <person name="Touchman J.W."/>
        </authorList>
    </citation>
    <scope>NUCLEOTIDE SEQUENCE [LARGE SCALE GENOMIC DNA]</scope>
    <source>
        <strain evidence="3">ATCC 33942 / OCh 114</strain>
    </source>
</reference>
<dbReference type="eggNOG" id="COG5468">
    <property type="taxonomic scope" value="Bacteria"/>
</dbReference>
<accession>Q16E05</accession>
<evidence type="ECO:0000313" key="2">
    <source>
        <dbReference type="EMBL" id="ABG29788.1"/>
    </source>
</evidence>
<keyword evidence="2" id="KW-0449">Lipoprotein</keyword>
<organism evidence="2 3">
    <name type="scientific">Roseobacter denitrificans (strain ATCC 33942 / OCh 114)</name>
    <name type="common">Erythrobacter sp. (strain OCh 114)</name>
    <name type="synonym">Roseobacter denitrificans</name>
    <dbReference type="NCBI Taxonomy" id="375451"/>
    <lineage>
        <taxon>Bacteria</taxon>
        <taxon>Pseudomonadati</taxon>
        <taxon>Pseudomonadota</taxon>
        <taxon>Alphaproteobacteria</taxon>
        <taxon>Rhodobacterales</taxon>
        <taxon>Roseobacteraceae</taxon>
        <taxon>Roseobacter</taxon>
    </lineage>
</organism>
<dbReference type="KEGG" id="rde:RD1_0050"/>
<proteinExistence type="predicted"/>
<dbReference type="STRING" id="375451.RD1_0050"/>
<dbReference type="Gene3D" id="3.30.160.150">
    <property type="entry name" value="Lipoprotein like domain"/>
    <property type="match status" value="1"/>
</dbReference>
<dbReference type="GO" id="GO:0043165">
    <property type="term" value="P:Gram-negative-bacterium-type cell outer membrane assembly"/>
    <property type="evidence" value="ECO:0007669"/>
    <property type="project" value="InterPro"/>
</dbReference>
<keyword evidence="3" id="KW-1185">Reference proteome</keyword>
<dbReference type="OrthoDB" id="7629596at2"/>
<sequence length="159" mass="16973">MSSYSRRSLLFLPLALGACGFAPVYGTGSTGSALQNAVEVSDPNDVDGYLVVRRLEERLGRAAQPTYKLTLAVDSKREALAVNRNSNINRYNIVGTANYVLVEQATGRVVTSGSVDNFTGSSATGTTVATLAAERDARERLMSLLADQIVVRLLSTDLT</sequence>
<feature type="chain" id="PRO_5004184313" evidence="1">
    <location>
        <begin position="18"/>
        <end position="159"/>
    </location>
</feature>